<dbReference type="EMBL" id="CP012109">
    <property type="protein sequence ID" value="AKQ70517.1"/>
    <property type="molecule type" value="Genomic_DNA"/>
</dbReference>
<name>A0A0H4XQ83_9BACT</name>
<keyword evidence="3" id="KW-1185">Reference proteome</keyword>
<proteinExistence type="predicted"/>
<organism evidence="2 3">
    <name type="scientific">Pseudomyxococcus hansupus</name>
    <dbReference type="NCBI Taxonomy" id="1297742"/>
    <lineage>
        <taxon>Bacteria</taxon>
        <taxon>Pseudomonadati</taxon>
        <taxon>Myxococcota</taxon>
        <taxon>Myxococcia</taxon>
        <taxon>Myxococcales</taxon>
        <taxon>Cystobacterineae</taxon>
        <taxon>Myxococcaceae</taxon>
        <taxon>Pseudomyxococcus</taxon>
    </lineage>
</organism>
<evidence type="ECO:0000313" key="3">
    <source>
        <dbReference type="Proteomes" id="UP000009026"/>
    </source>
</evidence>
<dbReference type="KEGG" id="mym:A176_007429"/>
<feature type="region of interest" description="Disordered" evidence="1">
    <location>
        <begin position="21"/>
        <end position="43"/>
    </location>
</feature>
<dbReference type="Proteomes" id="UP000009026">
    <property type="component" value="Chromosome"/>
</dbReference>
<protein>
    <submittedName>
        <fullName evidence="2">Uncharacterized protein</fullName>
    </submittedName>
</protein>
<sequence>MHVKRARRARRAVGRPLACSAAHGVPRTTRGRPAGPCRRHRRW</sequence>
<reference evidence="2 3" key="1">
    <citation type="journal article" date="2016" name="PLoS ONE">
        <title>Complete Genome Sequence and Comparative Genomics of a Novel Myxobacterium Myxococcus hansupus.</title>
        <authorList>
            <person name="Sharma G."/>
            <person name="Narwani T."/>
            <person name="Subramanian S."/>
        </authorList>
    </citation>
    <scope>NUCLEOTIDE SEQUENCE [LARGE SCALE GENOMIC DNA]</scope>
    <source>
        <strain evidence="3">mixupus</strain>
    </source>
</reference>
<evidence type="ECO:0000256" key="1">
    <source>
        <dbReference type="SAM" id="MobiDB-lite"/>
    </source>
</evidence>
<evidence type="ECO:0000313" key="2">
    <source>
        <dbReference type="EMBL" id="AKQ70517.1"/>
    </source>
</evidence>
<accession>A0A0H4XQ83</accession>
<dbReference type="AlphaFoldDB" id="A0A0H4XQ83"/>
<gene>
    <name evidence="2" type="ORF">A176_007429</name>
</gene>